<gene>
    <name evidence="7" type="primary">Aste57867_19194</name>
    <name evidence="6" type="ORF">As57867_019130</name>
    <name evidence="7" type="ORF">ASTE57867_19194</name>
</gene>
<dbReference type="AlphaFoldDB" id="A0A485LG95"/>
<dbReference type="SUPFAM" id="SSF57414">
    <property type="entry name" value="Hairpin loop containing domain-like"/>
    <property type="match status" value="2"/>
</dbReference>
<dbReference type="PANTHER" id="PTHR36234">
    <property type="entry name" value="LYSYL ENDOPEPTIDASE"/>
    <property type="match status" value="1"/>
</dbReference>
<dbReference type="PROSITE" id="PS50948">
    <property type="entry name" value="PAN"/>
    <property type="match status" value="1"/>
</dbReference>
<dbReference type="Pfam" id="PF13365">
    <property type="entry name" value="Trypsin_2"/>
    <property type="match status" value="1"/>
</dbReference>
<dbReference type="Pfam" id="PF14295">
    <property type="entry name" value="PAN_4"/>
    <property type="match status" value="4"/>
</dbReference>
<dbReference type="Gene3D" id="2.40.10.10">
    <property type="entry name" value="Trypsin-like serine proteases"/>
    <property type="match status" value="2"/>
</dbReference>
<dbReference type="Gene3D" id="3.50.4.10">
    <property type="entry name" value="Hepatocyte Growth Factor"/>
    <property type="match status" value="4"/>
</dbReference>
<evidence type="ECO:0000313" key="6">
    <source>
        <dbReference type="EMBL" id="KAF0689368.1"/>
    </source>
</evidence>
<evidence type="ECO:0000256" key="4">
    <source>
        <dbReference type="SAM" id="SignalP"/>
    </source>
</evidence>
<dbReference type="GO" id="GO:0005576">
    <property type="term" value="C:extracellular region"/>
    <property type="evidence" value="ECO:0007669"/>
    <property type="project" value="InterPro"/>
</dbReference>
<feature type="domain" description="Apple" evidence="5">
    <location>
        <begin position="531"/>
        <end position="597"/>
    </location>
</feature>
<dbReference type="OrthoDB" id="77539at2759"/>
<dbReference type="EMBL" id="CAADRA010006480">
    <property type="protein sequence ID" value="VFT95916.1"/>
    <property type="molecule type" value="Genomic_DNA"/>
</dbReference>
<dbReference type="CDD" id="cd01100">
    <property type="entry name" value="APPLE_Factor_XI_like"/>
    <property type="match status" value="3"/>
</dbReference>
<dbReference type="GO" id="GO:0006508">
    <property type="term" value="P:proteolysis"/>
    <property type="evidence" value="ECO:0007669"/>
    <property type="project" value="InterPro"/>
</dbReference>
<feature type="chain" id="PRO_5033437537" evidence="4">
    <location>
        <begin position="20"/>
        <end position="597"/>
    </location>
</feature>
<evidence type="ECO:0000313" key="7">
    <source>
        <dbReference type="EMBL" id="VFT95916.1"/>
    </source>
</evidence>
<reference evidence="6" key="2">
    <citation type="submission" date="2019-06" db="EMBL/GenBank/DDBJ databases">
        <title>Genomics analysis of Aphanomyces spp. identifies a new class of oomycete effector associated with host adaptation.</title>
        <authorList>
            <person name="Gaulin E."/>
        </authorList>
    </citation>
    <scope>NUCLEOTIDE SEQUENCE</scope>
    <source>
        <strain evidence="6">CBS 578.67</strain>
    </source>
</reference>
<dbReference type="SUPFAM" id="SSF50494">
    <property type="entry name" value="Trypsin-like serine proteases"/>
    <property type="match status" value="1"/>
</dbReference>
<accession>A0A485LG95</accession>
<organism evidence="7 8">
    <name type="scientific">Aphanomyces stellatus</name>
    <dbReference type="NCBI Taxonomy" id="120398"/>
    <lineage>
        <taxon>Eukaryota</taxon>
        <taxon>Sar</taxon>
        <taxon>Stramenopiles</taxon>
        <taxon>Oomycota</taxon>
        <taxon>Saprolegniomycetes</taxon>
        <taxon>Saprolegniales</taxon>
        <taxon>Verrucalvaceae</taxon>
        <taxon>Aphanomyces</taxon>
    </lineage>
</organism>
<dbReference type="Proteomes" id="UP000332933">
    <property type="component" value="Unassembled WGS sequence"/>
</dbReference>
<name>A0A485LG95_9STRA</name>
<protein>
    <submittedName>
        <fullName evidence="7">Aste57867_19194 protein</fullName>
    </submittedName>
</protein>
<sequence>MVSLKRSLALFSFAALVAAQGDEAPPTDGTESICNVDVSENAVCYKDSEPAKFDKTRPIARLHIGRSWCTGWLFGSEGHMITNNHCISTADFAGQTMAEFEAATPGCNDPFSMGSSPGVYVANSTTLVINDGALDFALVKLNVNPGLNLAKYGYLQARDSEAVLNEAAYVIGHSYGKPKRIALTKDNAPGKITTTSYTEERPSDCHNVDRLGHNLDTEGGSSGSPLIAANTNLVIGLHNCGGCKAGTTEYGSNYAVKMSQIVTFLRNKNLLPKDAVAGAVSPVTPPPVTQAPVTPAPAPWDSRFNPLEANTDYADFDFASTQRAAAADCTTDCANTPGCKLFVWSSFNGGTCWLKSAQGAKRSSFGTYAAVMKGASPPTPPSTCAADEPNVDYPGNDIASTSNRQFDNCCDDCKNVPGCKYYVWSSYNGGTCWLKSAKSGTAAFDGARAGSIGGNVSPDVPSTCSPVDKQTDYTGEDIGSAAGSLDSCCGACQKNDKCNAYSWYNGVCYLKGRRSATKKNSDVHSGRVYKCAALQQNTDFFGNDLAEVAAIAGEDCCAVCRGYPGCKAFSFANGVCYLKSQKGNDARTSNGVVSASL</sequence>
<keyword evidence="2" id="KW-0843">Virulence</keyword>
<evidence type="ECO:0000259" key="5">
    <source>
        <dbReference type="PROSITE" id="PS50948"/>
    </source>
</evidence>
<dbReference type="InterPro" id="IPR009003">
    <property type="entry name" value="Peptidase_S1_PA"/>
</dbReference>
<dbReference type="PANTHER" id="PTHR36234:SF5">
    <property type="entry name" value="LYSYL ENDOPEPTIDASE"/>
    <property type="match status" value="1"/>
</dbReference>
<reference evidence="7 8" key="1">
    <citation type="submission" date="2019-03" db="EMBL/GenBank/DDBJ databases">
        <authorList>
            <person name="Gaulin E."/>
            <person name="Dumas B."/>
        </authorList>
    </citation>
    <scope>NUCLEOTIDE SEQUENCE [LARGE SCALE GENOMIC DNA]</scope>
    <source>
        <strain evidence="7">CBS 568.67</strain>
    </source>
</reference>
<dbReference type="InterPro" id="IPR003609">
    <property type="entry name" value="Pan_app"/>
</dbReference>
<evidence type="ECO:0000313" key="8">
    <source>
        <dbReference type="Proteomes" id="UP000332933"/>
    </source>
</evidence>
<keyword evidence="4" id="KW-0732">Signal</keyword>
<feature type="signal peptide" evidence="4">
    <location>
        <begin position="1"/>
        <end position="19"/>
    </location>
</feature>
<evidence type="ECO:0000256" key="1">
    <source>
        <dbReference type="ARBA" id="ARBA00022737"/>
    </source>
</evidence>
<evidence type="ECO:0000256" key="3">
    <source>
        <dbReference type="ARBA" id="ARBA00023157"/>
    </source>
</evidence>
<keyword evidence="8" id="KW-1185">Reference proteome</keyword>
<evidence type="ECO:0000256" key="2">
    <source>
        <dbReference type="ARBA" id="ARBA00023026"/>
    </source>
</evidence>
<dbReference type="SMART" id="SM00223">
    <property type="entry name" value="APPLE"/>
    <property type="match status" value="3"/>
</dbReference>
<keyword evidence="3" id="KW-1015">Disulfide bond</keyword>
<dbReference type="InterPro" id="IPR043504">
    <property type="entry name" value="Peptidase_S1_PA_chymotrypsin"/>
</dbReference>
<keyword evidence="1" id="KW-0677">Repeat</keyword>
<proteinExistence type="predicted"/>
<dbReference type="InterPro" id="IPR000177">
    <property type="entry name" value="Apple"/>
</dbReference>
<dbReference type="EMBL" id="VJMH01006459">
    <property type="protein sequence ID" value="KAF0689368.1"/>
    <property type="molecule type" value="Genomic_DNA"/>
</dbReference>